<dbReference type="Gene3D" id="3.30.70.1150">
    <property type="entry name" value="ACT-like. Chain A, domain 2"/>
    <property type="match status" value="1"/>
</dbReference>
<evidence type="ECO:0000256" key="3">
    <source>
        <dbReference type="ARBA" id="ARBA00006341"/>
    </source>
</evidence>
<evidence type="ECO:0000256" key="4">
    <source>
        <dbReference type="ARBA" id="ARBA00011744"/>
    </source>
</evidence>
<evidence type="ECO:0000256" key="1">
    <source>
        <dbReference type="ARBA" id="ARBA00004974"/>
    </source>
</evidence>
<dbReference type="PANTHER" id="PTHR30239">
    <property type="entry name" value="ACETOLACTATE SYNTHASE SMALL SUBUNIT"/>
    <property type="match status" value="1"/>
</dbReference>
<sequence length="179" mass="20043">MEEQSYVLTMLVANKPGVTSRVTGLFSGRGYNMESICGAPTHDPGISRITIKTKATPDQYIDIQKQINRLIDVIKLRDMTMEDKAIKREMALISVEITPENRTELLQIVDIFHAKIVNAGIDSYIVEVTGTEDKINAMIQLLKPLGIKKLTRSGILALYRELDESHRSVTSDHHSHRGA</sequence>
<comment type="pathway">
    <text evidence="1 8">Amino-acid biosynthesis; L-isoleucine biosynthesis; L-isoleucine from 2-oxobutanoate: step 1/4.</text>
</comment>
<evidence type="ECO:0000259" key="9">
    <source>
        <dbReference type="PROSITE" id="PS51671"/>
    </source>
</evidence>
<dbReference type="RefSeq" id="WP_284153479.1">
    <property type="nucleotide sequence ID" value="NZ_AP025516.1"/>
</dbReference>
<evidence type="ECO:0000256" key="6">
    <source>
        <dbReference type="ARBA" id="ARBA00023304"/>
    </source>
</evidence>
<dbReference type="InterPro" id="IPR045865">
    <property type="entry name" value="ACT-like_dom_sf"/>
</dbReference>
<dbReference type="NCBIfam" id="TIGR00119">
    <property type="entry name" value="acolac_sm"/>
    <property type="match status" value="1"/>
</dbReference>
<reference evidence="10 11" key="1">
    <citation type="submission" date="2022-01" db="EMBL/GenBank/DDBJ databases">
        <title>Desulfofustis limnae sp. nov., a novel mesophilic sulfate-reducing bacterium isolated from marsh soil.</title>
        <authorList>
            <person name="Watanabe M."/>
            <person name="Takahashi A."/>
            <person name="Kojima H."/>
            <person name="Fukui M."/>
        </authorList>
    </citation>
    <scope>NUCLEOTIDE SEQUENCE [LARGE SCALE GENOMIC DNA]</scope>
    <source>
        <strain evidence="10 11">PPLL</strain>
    </source>
</reference>
<dbReference type="Proteomes" id="UP000830055">
    <property type="component" value="Chromosome"/>
</dbReference>
<comment type="subunit">
    <text evidence="4 8">Dimer of large and small chains.</text>
</comment>
<organism evidence="10 11">
    <name type="scientific">Desulfofustis limnaeus</name>
    <dbReference type="NCBI Taxonomy" id="2740163"/>
    <lineage>
        <taxon>Bacteria</taxon>
        <taxon>Pseudomonadati</taxon>
        <taxon>Thermodesulfobacteriota</taxon>
        <taxon>Desulfobulbia</taxon>
        <taxon>Desulfobulbales</taxon>
        <taxon>Desulfocapsaceae</taxon>
        <taxon>Desulfofustis</taxon>
    </lineage>
</organism>
<evidence type="ECO:0000256" key="7">
    <source>
        <dbReference type="ARBA" id="ARBA00048670"/>
    </source>
</evidence>
<dbReference type="CDD" id="cd04878">
    <property type="entry name" value="ACT_AHAS"/>
    <property type="match status" value="1"/>
</dbReference>
<keyword evidence="8" id="KW-0808">Transferase</keyword>
<keyword evidence="6 8" id="KW-0100">Branched-chain amino acid biosynthesis</keyword>
<keyword evidence="5 8" id="KW-0028">Amino-acid biosynthesis</keyword>
<protein>
    <recommendedName>
        <fullName evidence="8">Acetolactate synthase small subunit</fullName>
        <shortName evidence="8">AHAS</shortName>
        <shortName evidence="8">ALS</shortName>
        <ecNumber evidence="8">2.2.1.6</ecNumber>
    </recommendedName>
    <alternativeName>
        <fullName evidence="8">Acetohydroxy-acid synthase small subunit</fullName>
    </alternativeName>
</protein>
<dbReference type="InterPro" id="IPR039557">
    <property type="entry name" value="AHAS_ACT"/>
</dbReference>
<evidence type="ECO:0000256" key="5">
    <source>
        <dbReference type="ARBA" id="ARBA00022605"/>
    </source>
</evidence>
<evidence type="ECO:0000256" key="2">
    <source>
        <dbReference type="ARBA" id="ARBA00005025"/>
    </source>
</evidence>
<dbReference type="NCBIfam" id="NF008864">
    <property type="entry name" value="PRK11895.1"/>
    <property type="match status" value="1"/>
</dbReference>
<keyword evidence="11" id="KW-1185">Reference proteome</keyword>
<dbReference type="Gene3D" id="3.30.70.260">
    <property type="match status" value="1"/>
</dbReference>
<evidence type="ECO:0000313" key="11">
    <source>
        <dbReference type="Proteomes" id="UP000830055"/>
    </source>
</evidence>
<dbReference type="InterPro" id="IPR027271">
    <property type="entry name" value="Acetolactate_synth/TF_NikR_C"/>
</dbReference>
<dbReference type="InterPro" id="IPR019455">
    <property type="entry name" value="Acetolactate_synth_ssu_C"/>
</dbReference>
<comment type="pathway">
    <text evidence="2 8">Amino-acid biosynthesis; L-valine biosynthesis; L-valine from pyruvate: step 1/4.</text>
</comment>
<name>A0ABN6M4Q6_9BACT</name>
<evidence type="ECO:0000256" key="8">
    <source>
        <dbReference type="RuleBase" id="RU368092"/>
    </source>
</evidence>
<dbReference type="SUPFAM" id="SSF55021">
    <property type="entry name" value="ACT-like"/>
    <property type="match status" value="2"/>
</dbReference>
<evidence type="ECO:0000313" key="10">
    <source>
        <dbReference type="EMBL" id="BDD86387.1"/>
    </source>
</evidence>
<comment type="catalytic activity">
    <reaction evidence="7 8">
        <text>2 pyruvate + H(+) = (2S)-2-acetolactate + CO2</text>
        <dbReference type="Rhea" id="RHEA:25249"/>
        <dbReference type="ChEBI" id="CHEBI:15361"/>
        <dbReference type="ChEBI" id="CHEBI:15378"/>
        <dbReference type="ChEBI" id="CHEBI:16526"/>
        <dbReference type="ChEBI" id="CHEBI:58476"/>
        <dbReference type="EC" id="2.2.1.6"/>
    </reaction>
</comment>
<dbReference type="InterPro" id="IPR004789">
    <property type="entry name" value="Acetalactate_synth_ssu"/>
</dbReference>
<dbReference type="PROSITE" id="PS51671">
    <property type="entry name" value="ACT"/>
    <property type="match status" value="1"/>
</dbReference>
<proteinExistence type="inferred from homology"/>
<dbReference type="Pfam" id="PF22629">
    <property type="entry name" value="ACT_AHAS_ss"/>
    <property type="match status" value="1"/>
</dbReference>
<comment type="function">
    <text evidence="8">Catalyzes the conversion of 2 pyruvate molecules into acetolactate in the first common step of the biosynthetic pathway of the branched-amino acids such as leucine, isoleucine, and valine.</text>
</comment>
<dbReference type="InterPro" id="IPR054480">
    <property type="entry name" value="AHAS_small-like_ACT"/>
</dbReference>
<feature type="domain" description="ACT" evidence="9">
    <location>
        <begin position="7"/>
        <end position="81"/>
    </location>
</feature>
<dbReference type="Pfam" id="PF10369">
    <property type="entry name" value="ALS_ss_C"/>
    <property type="match status" value="1"/>
</dbReference>
<comment type="similarity">
    <text evidence="3 8">Belongs to the acetolactate synthase small subunit family.</text>
</comment>
<dbReference type="EMBL" id="AP025516">
    <property type="protein sequence ID" value="BDD86387.1"/>
    <property type="molecule type" value="Genomic_DNA"/>
</dbReference>
<accession>A0ABN6M4Q6</accession>
<gene>
    <name evidence="10" type="primary">ilvN</name>
    <name evidence="10" type="ORF">DPPLL_07520</name>
</gene>
<dbReference type="EC" id="2.2.1.6" evidence="8"/>
<dbReference type="InterPro" id="IPR002912">
    <property type="entry name" value="ACT_dom"/>
</dbReference>
<dbReference type="PANTHER" id="PTHR30239:SF0">
    <property type="entry name" value="ACETOLACTATE SYNTHASE SMALL SUBUNIT 1, CHLOROPLASTIC"/>
    <property type="match status" value="1"/>
</dbReference>